<dbReference type="Proteomes" id="UP000010878">
    <property type="component" value="Plasmid 2"/>
</dbReference>
<comment type="subcellular location">
    <subcellularLocation>
        <location evidence="2">Gas vesicle</location>
    </subcellularLocation>
</comment>
<dbReference type="GO" id="GO:0031412">
    <property type="term" value="P:gas vesicle organization"/>
    <property type="evidence" value="ECO:0007669"/>
    <property type="project" value="InterPro"/>
</dbReference>
<dbReference type="GeneID" id="14405862"/>
<evidence type="ECO:0000256" key="2">
    <source>
        <dbReference type="ARBA" id="ARBA00035108"/>
    </source>
</evidence>
<dbReference type="Pfam" id="PF06386">
    <property type="entry name" value="GvpL_GvpF"/>
    <property type="match status" value="1"/>
</dbReference>
<name>L0K6V4_9EURY</name>
<evidence type="ECO:0000256" key="3">
    <source>
        <dbReference type="ARBA" id="ARBA00035643"/>
    </source>
</evidence>
<evidence type="ECO:0000313" key="5">
    <source>
        <dbReference type="EMBL" id="AGB39843.1"/>
    </source>
</evidence>
<dbReference type="AlphaFoldDB" id="L0K6V4"/>
<protein>
    <submittedName>
        <fullName evidence="5">Gas vesicle synthesis protein GvpL/GvpF</fullName>
    </submittedName>
</protein>
<dbReference type="NCBIfam" id="NF045778">
    <property type="entry name" value="gas_vesic_GvpL"/>
    <property type="match status" value="1"/>
</dbReference>
<dbReference type="OrthoDB" id="350702at2157"/>
<dbReference type="PANTHER" id="PTHR36852:SF1">
    <property type="entry name" value="PROTEIN GVPL 2"/>
    <property type="match status" value="1"/>
</dbReference>
<keyword evidence="5" id="KW-0614">Plasmid</keyword>
<reference evidence="5 6" key="1">
    <citation type="submission" date="2012-11" db="EMBL/GenBank/DDBJ databases">
        <title>FINISHED of Natronococcus occultus SP4, DSM 3396.</title>
        <authorList>
            <consortium name="DOE Joint Genome Institute"/>
            <person name="Eisen J."/>
            <person name="Huntemann M."/>
            <person name="Wei C.-L."/>
            <person name="Han J."/>
            <person name="Detter J.C."/>
            <person name="Han C."/>
            <person name="Tapia R."/>
            <person name="Chen A."/>
            <person name="Kyrpides N."/>
            <person name="Mavromatis K."/>
            <person name="Markowitz V."/>
            <person name="Szeto E."/>
            <person name="Ivanova N."/>
            <person name="Mikhailova N."/>
            <person name="Ovchinnikova G."/>
            <person name="Pagani I."/>
            <person name="Pati A."/>
            <person name="Goodwin L."/>
            <person name="Nordberg H.P."/>
            <person name="Cantor M.N."/>
            <person name="Hua S.X."/>
            <person name="Woyke T."/>
            <person name="Eisen J."/>
            <person name="Klenk H.-P."/>
            <person name="Klenk H.-P."/>
        </authorList>
    </citation>
    <scope>NUCLEOTIDE SEQUENCE [LARGE SCALE GENOMIC DNA]</scope>
    <source>
        <strain evidence="5 6">SP4</strain>
        <plasmid evidence="6">Plasmid 2</plasmid>
    </source>
</reference>
<proteinExistence type="inferred from homology"/>
<dbReference type="InterPro" id="IPR009430">
    <property type="entry name" value="GvpL/GvpF"/>
</dbReference>
<evidence type="ECO:0000256" key="4">
    <source>
        <dbReference type="SAM" id="MobiDB-lite"/>
    </source>
</evidence>
<evidence type="ECO:0000256" key="1">
    <source>
        <dbReference type="ARBA" id="ARBA00022987"/>
    </source>
</evidence>
<feature type="region of interest" description="Disordered" evidence="4">
    <location>
        <begin position="136"/>
        <end position="163"/>
    </location>
</feature>
<comment type="similarity">
    <text evidence="3">Belongs to the gas vesicle GvpF/GvpL family.</text>
</comment>
<evidence type="ECO:0000313" key="6">
    <source>
        <dbReference type="Proteomes" id="UP000010878"/>
    </source>
</evidence>
<sequence length="260" mass="28628">MTESKSKYTYCIVDAAGTDTRSLGTGIDDEPVSVVVQDDIGAVVHSCSPQAYDTDDRSKAETWVKQHNETIERAGDAFGTPLPMTFDTIFADEDALRTFLDDHKEQIGSCLGDLAGTSEYGVRIYCEEDVLIGETEPADETGSSDSSGMAYFERKKREKQRRQELAERTKERFQSYFPRIEAVVDEIMEEDLDRESDERGRNVLTASCLVADGEVAGLKQALSEIDAEPGIEVVFTGPWHPYSFVGSFGTTASPTDTDGT</sequence>
<keyword evidence="6" id="KW-1185">Reference proteome</keyword>
<dbReference type="PANTHER" id="PTHR36852">
    <property type="entry name" value="PROTEIN GVPL 2"/>
    <property type="match status" value="1"/>
</dbReference>
<dbReference type="GO" id="GO:0031411">
    <property type="term" value="C:gas vesicle"/>
    <property type="evidence" value="ECO:0007669"/>
    <property type="project" value="UniProtKB-SubCell"/>
</dbReference>
<dbReference type="EMBL" id="CP003931">
    <property type="protein sequence ID" value="AGB39843.1"/>
    <property type="molecule type" value="Genomic_DNA"/>
</dbReference>
<geneLocation type="plasmid" evidence="5">
    <name>2</name>
</geneLocation>
<organism evidence="5 6">
    <name type="scientific">Natronococcus occultus SP4</name>
    <dbReference type="NCBI Taxonomy" id="694430"/>
    <lineage>
        <taxon>Archaea</taxon>
        <taxon>Methanobacteriati</taxon>
        <taxon>Methanobacteriota</taxon>
        <taxon>Stenosarchaea group</taxon>
        <taxon>Halobacteria</taxon>
        <taxon>Halobacteriales</taxon>
        <taxon>Natrialbaceae</taxon>
        <taxon>Natronococcus</taxon>
    </lineage>
</organism>
<accession>L0K6V4</accession>
<keyword evidence="1" id="KW-0304">Gas vesicle</keyword>
<gene>
    <name evidence="5" type="ORF">Natoc_4135</name>
</gene>
<dbReference type="InterPro" id="IPR054796">
    <property type="entry name" value="Gas_vesic_GvpL"/>
</dbReference>
<dbReference type="KEGG" id="nou:Natoc_4135"/>
<dbReference type="RefSeq" id="WP_015323274.1">
    <property type="nucleotide sequence ID" value="NC_019976.1"/>
</dbReference>
<dbReference type="HOGENOM" id="CLU_065736_1_0_2"/>